<dbReference type="FunFam" id="1.10.10.10:FF:000056">
    <property type="entry name" value="IclR family transcriptional regulator"/>
    <property type="match status" value="1"/>
</dbReference>
<evidence type="ECO:0000259" key="6">
    <source>
        <dbReference type="PROSITE" id="PS51077"/>
    </source>
</evidence>
<dbReference type="InterPro" id="IPR036388">
    <property type="entry name" value="WH-like_DNA-bd_sf"/>
</dbReference>
<accession>A0A0S6UD78</accession>
<dbReference type="EMBL" id="DF238840">
    <property type="protein sequence ID" value="GAF24923.1"/>
    <property type="molecule type" value="Genomic_DNA"/>
</dbReference>
<dbReference type="SUPFAM" id="SSF46785">
    <property type="entry name" value="Winged helix' DNA-binding domain"/>
    <property type="match status" value="1"/>
</dbReference>
<evidence type="ECO:0000256" key="4">
    <source>
        <dbReference type="ARBA" id="ARBA00058938"/>
    </source>
</evidence>
<keyword evidence="3" id="KW-0804">Transcription</keyword>
<evidence type="ECO:0000256" key="3">
    <source>
        <dbReference type="ARBA" id="ARBA00023163"/>
    </source>
</evidence>
<proteinExistence type="predicted"/>
<sequence>MEAVPVEAKKTSKKDHPPQIRSVAKALMILDLLAASQREMSLAELAREMELPKSTLHGLLSTLRDYGYIEQSAFDGRYRLGIRLFEIGNAVANNWDVRRVAAPYIQHLVEELEETVHLVILDKGEVLYIDKRESRQSLRIVSQVGMRLPAHCTGVGKVLLAYLHPSEVKRIIALKGLPRYTRNTITDPRRLEAELEKIRSQGYAIDNEEIMDGLRCVAAPLREHNGKVCAAISVSGPAARMDGERLQLAIDRITRTAAEISAGLGYRPVVESDASGA</sequence>
<dbReference type="InterPro" id="IPR029016">
    <property type="entry name" value="GAF-like_dom_sf"/>
</dbReference>
<feature type="domain" description="IclR-ED" evidence="7">
    <location>
        <begin position="83"/>
        <end position="266"/>
    </location>
</feature>
<evidence type="ECO:0000313" key="8">
    <source>
        <dbReference type="EMBL" id="GAF24923.1"/>
    </source>
</evidence>
<dbReference type="InterPro" id="IPR014757">
    <property type="entry name" value="Tscrpt_reg_IclR_C"/>
</dbReference>
<dbReference type="Gene3D" id="1.10.10.10">
    <property type="entry name" value="Winged helix-like DNA-binding domain superfamily/Winged helix DNA-binding domain"/>
    <property type="match status" value="1"/>
</dbReference>
<dbReference type="PROSITE" id="PS51077">
    <property type="entry name" value="HTH_ICLR"/>
    <property type="match status" value="1"/>
</dbReference>
<name>A0A0S6UD78_NEOTH</name>
<gene>
    <name evidence="8" type="ORF">MTY_0251</name>
</gene>
<dbReference type="SUPFAM" id="SSF55781">
    <property type="entry name" value="GAF domain-like"/>
    <property type="match status" value="1"/>
</dbReference>
<dbReference type="Pfam" id="PF09339">
    <property type="entry name" value="HTH_IclR"/>
    <property type="match status" value="1"/>
</dbReference>
<dbReference type="InterPro" id="IPR050707">
    <property type="entry name" value="HTH_MetabolicPath_Reg"/>
</dbReference>
<dbReference type="Pfam" id="PF01614">
    <property type="entry name" value="IclR_C"/>
    <property type="match status" value="1"/>
</dbReference>
<dbReference type="Proteomes" id="UP000063718">
    <property type="component" value="Unassembled WGS sequence"/>
</dbReference>
<dbReference type="PROSITE" id="PS51078">
    <property type="entry name" value="ICLR_ED"/>
    <property type="match status" value="1"/>
</dbReference>
<evidence type="ECO:0000259" key="7">
    <source>
        <dbReference type="PROSITE" id="PS51078"/>
    </source>
</evidence>
<reference evidence="8" key="1">
    <citation type="journal article" date="2014" name="Gene">
        <title>Genome-guided analysis of transformation efficiency and carbon dioxide assimilation by Moorella thermoacetica Y72.</title>
        <authorList>
            <person name="Tsukahara K."/>
            <person name="Kita A."/>
            <person name="Nakashimada Y."/>
            <person name="Hoshino T."/>
            <person name="Murakami K."/>
        </authorList>
    </citation>
    <scope>NUCLEOTIDE SEQUENCE [LARGE SCALE GENOMIC DNA]</scope>
    <source>
        <strain evidence="8">Y72</strain>
    </source>
</reference>
<dbReference type="GO" id="GO:0003677">
    <property type="term" value="F:DNA binding"/>
    <property type="evidence" value="ECO:0007669"/>
    <property type="project" value="UniProtKB-KW"/>
</dbReference>
<dbReference type="PANTHER" id="PTHR30136">
    <property type="entry name" value="HELIX-TURN-HELIX TRANSCRIPTIONAL REGULATOR, ICLR FAMILY"/>
    <property type="match status" value="1"/>
</dbReference>
<dbReference type="AlphaFoldDB" id="A0A0S6UD78"/>
<dbReference type="PANTHER" id="PTHR30136:SF35">
    <property type="entry name" value="HTH-TYPE TRANSCRIPTIONAL REGULATOR RV1719"/>
    <property type="match status" value="1"/>
</dbReference>
<dbReference type="SMART" id="SM00346">
    <property type="entry name" value="HTH_ICLR"/>
    <property type="match status" value="1"/>
</dbReference>
<dbReference type="InterPro" id="IPR036390">
    <property type="entry name" value="WH_DNA-bd_sf"/>
</dbReference>
<keyword evidence="1" id="KW-0805">Transcription regulation</keyword>
<evidence type="ECO:0000256" key="1">
    <source>
        <dbReference type="ARBA" id="ARBA00023015"/>
    </source>
</evidence>
<evidence type="ECO:0000256" key="2">
    <source>
        <dbReference type="ARBA" id="ARBA00023125"/>
    </source>
</evidence>
<dbReference type="InterPro" id="IPR005471">
    <property type="entry name" value="Tscrpt_reg_IclR_N"/>
</dbReference>
<feature type="domain" description="HTH iclR-type" evidence="6">
    <location>
        <begin position="20"/>
        <end position="82"/>
    </location>
</feature>
<comment type="function">
    <text evidence="4">May be an activator protein for the gylABX operon.</text>
</comment>
<dbReference type="GO" id="GO:0045892">
    <property type="term" value="P:negative regulation of DNA-templated transcription"/>
    <property type="evidence" value="ECO:0007669"/>
    <property type="project" value="TreeGrafter"/>
</dbReference>
<organism evidence="8">
    <name type="scientific">Moorella thermoacetica Y72</name>
    <dbReference type="NCBI Taxonomy" id="1325331"/>
    <lineage>
        <taxon>Bacteria</taxon>
        <taxon>Bacillati</taxon>
        <taxon>Bacillota</taxon>
        <taxon>Clostridia</taxon>
        <taxon>Neomoorellales</taxon>
        <taxon>Neomoorellaceae</taxon>
        <taxon>Neomoorella</taxon>
    </lineage>
</organism>
<evidence type="ECO:0000256" key="5">
    <source>
        <dbReference type="ARBA" id="ARBA00070406"/>
    </source>
</evidence>
<keyword evidence="2" id="KW-0238">DNA-binding</keyword>
<dbReference type="Gene3D" id="3.30.450.40">
    <property type="match status" value="1"/>
</dbReference>
<dbReference type="GO" id="GO:0003700">
    <property type="term" value="F:DNA-binding transcription factor activity"/>
    <property type="evidence" value="ECO:0007669"/>
    <property type="project" value="TreeGrafter"/>
</dbReference>
<protein>
    <recommendedName>
        <fullName evidence="5">Glycerol operon regulatory protein</fullName>
    </recommendedName>
</protein>